<evidence type="ECO:0000256" key="1">
    <source>
        <dbReference type="ARBA" id="ARBA00006479"/>
    </source>
</evidence>
<evidence type="ECO:0000256" key="2">
    <source>
        <dbReference type="SAM" id="MobiDB-lite"/>
    </source>
</evidence>
<sequence>MTLIPSPDRPQQADRPQPLGPGTAVAAFDVGGTDMKAALFDSSGRMLGLRRTPTPHRGAETAEAVLERVEELLAEFAHTFPHVRPAGIGLIAPGVVDDDQGIVRESVNLDWNDVPFRRLLEDRLHLPASFSHDVRAAGEAEFQLGAARGFGTVVVIIVGTGIAASLVVNGRAHVAGGYAGELGHSIVDPRGARCACGARGCLETVGSAGAISRRYAEATGQEPVGAREVLALASTGDPAARRIWNEAIDALALGIAQVTAILAPEAVVIGGGLAEAGDALFVPLRERVDALLSFHRRPLVLPALIGENAGLIGAALRARAAADRSGQAS</sequence>
<proteinExistence type="inferred from homology"/>
<gene>
    <name evidence="3" type="ORF">SAMN05216282_10688</name>
</gene>
<dbReference type="EMBL" id="FNFU01000006">
    <property type="protein sequence ID" value="SDK44991.1"/>
    <property type="molecule type" value="Genomic_DNA"/>
</dbReference>
<keyword evidence="4" id="KW-1185">Reference proteome</keyword>
<comment type="similarity">
    <text evidence="1">Belongs to the ROK (NagC/XylR) family.</text>
</comment>
<organism evidence="3 4">
    <name type="scientific">Cryobacterium psychrotolerans</name>
    <dbReference type="NCBI Taxonomy" id="386301"/>
    <lineage>
        <taxon>Bacteria</taxon>
        <taxon>Bacillati</taxon>
        <taxon>Actinomycetota</taxon>
        <taxon>Actinomycetes</taxon>
        <taxon>Micrococcales</taxon>
        <taxon>Microbacteriaceae</taxon>
        <taxon>Cryobacterium</taxon>
    </lineage>
</organism>
<feature type="compositionally biased region" description="Low complexity" evidence="2">
    <location>
        <begin position="1"/>
        <end position="17"/>
    </location>
</feature>
<dbReference type="Proteomes" id="UP000198701">
    <property type="component" value="Unassembled WGS sequence"/>
</dbReference>
<dbReference type="PANTHER" id="PTHR18964:SF149">
    <property type="entry name" value="BIFUNCTIONAL UDP-N-ACETYLGLUCOSAMINE 2-EPIMERASE_N-ACETYLMANNOSAMINE KINASE"/>
    <property type="match status" value="1"/>
</dbReference>
<dbReference type="InterPro" id="IPR000600">
    <property type="entry name" value="ROK"/>
</dbReference>
<accession>A0A1G9BZV0</accession>
<feature type="region of interest" description="Disordered" evidence="2">
    <location>
        <begin position="1"/>
        <end position="21"/>
    </location>
</feature>
<keyword evidence="3" id="KW-0808">Transferase</keyword>
<dbReference type="InterPro" id="IPR043129">
    <property type="entry name" value="ATPase_NBD"/>
</dbReference>
<dbReference type="PANTHER" id="PTHR18964">
    <property type="entry name" value="ROK (REPRESSOR, ORF, KINASE) FAMILY"/>
    <property type="match status" value="1"/>
</dbReference>
<dbReference type="RefSeq" id="WP_241982919.1">
    <property type="nucleotide sequence ID" value="NZ_FNFU01000006.1"/>
</dbReference>
<evidence type="ECO:0000313" key="3">
    <source>
        <dbReference type="EMBL" id="SDK44991.1"/>
    </source>
</evidence>
<dbReference type="AlphaFoldDB" id="A0A1G9BZV0"/>
<dbReference type="Pfam" id="PF00480">
    <property type="entry name" value="ROK"/>
    <property type="match status" value="1"/>
</dbReference>
<dbReference type="GO" id="GO:0016301">
    <property type="term" value="F:kinase activity"/>
    <property type="evidence" value="ECO:0007669"/>
    <property type="project" value="UniProtKB-KW"/>
</dbReference>
<dbReference type="SUPFAM" id="SSF53067">
    <property type="entry name" value="Actin-like ATPase domain"/>
    <property type="match status" value="1"/>
</dbReference>
<dbReference type="Gene3D" id="3.30.420.40">
    <property type="match status" value="2"/>
</dbReference>
<protein>
    <submittedName>
        <fullName evidence="3">Glucokinase</fullName>
    </submittedName>
</protein>
<name>A0A1G9BZV0_9MICO</name>
<evidence type="ECO:0000313" key="4">
    <source>
        <dbReference type="Proteomes" id="UP000198701"/>
    </source>
</evidence>
<reference evidence="3 4" key="1">
    <citation type="submission" date="2016-10" db="EMBL/GenBank/DDBJ databases">
        <authorList>
            <person name="de Groot N.N."/>
        </authorList>
    </citation>
    <scope>NUCLEOTIDE SEQUENCE [LARGE SCALE GENOMIC DNA]</scope>
    <source>
        <strain evidence="3 4">CGMCC 1.5382</strain>
    </source>
</reference>
<dbReference type="STRING" id="386301.SAMN05216282_10688"/>
<keyword evidence="3" id="KW-0418">Kinase</keyword>